<sequence length="76" mass="8228">MTTEPRPTTHDPWPTDVHPPQDDHGPVPPLRVVTPGGDQAAGPRFRSLWTADQLMGTVFSEPKWAVPGIPPEGVTP</sequence>
<evidence type="ECO:0000313" key="3">
    <source>
        <dbReference type="Proteomes" id="UP001592531"/>
    </source>
</evidence>
<comment type="caution">
    <text evidence="2">The sequence shown here is derived from an EMBL/GenBank/DDBJ whole genome shotgun (WGS) entry which is preliminary data.</text>
</comment>
<evidence type="ECO:0000313" key="2">
    <source>
        <dbReference type="EMBL" id="MFC1419161.1"/>
    </source>
</evidence>
<dbReference type="RefSeq" id="WP_380538187.1">
    <property type="nucleotide sequence ID" value="NZ_JBHFAB010000016.1"/>
</dbReference>
<name>A0ABV6VZI0_9ACTN</name>
<proteinExistence type="predicted"/>
<dbReference type="EMBL" id="JBHFAB010000016">
    <property type="protein sequence ID" value="MFC1419161.1"/>
    <property type="molecule type" value="Genomic_DNA"/>
</dbReference>
<evidence type="ECO:0000256" key="1">
    <source>
        <dbReference type="SAM" id="MobiDB-lite"/>
    </source>
</evidence>
<gene>
    <name evidence="2" type="ORF">ACEZDE_21350</name>
</gene>
<feature type="region of interest" description="Disordered" evidence="1">
    <location>
        <begin position="1"/>
        <end position="43"/>
    </location>
</feature>
<reference evidence="2 3" key="1">
    <citation type="submission" date="2024-09" db="EMBL/GenBank/DDBJ databases">
        <authorList>
            <person name="Lee S.D."/>
        </authorList>
    </citation>
    <scope>NUCLEOTIDE SEQUENCE [LARGE SCALE GENOMIC DNA]</scope>
    <source>
        <strain evidence="2 3">N8-3</strain>
    </source>
</reference>
<protein>
    <submittedName>
        <fullName evidence="2">Uncharacterized protein</fullName>
    </submittedName>
</protein>
<dbReference type="Proteomes" id="UP001592531">
    <property type="component" value="Unassembled WGS sequence"/>
</dbReference>
<accession>A0ABV6VZI0</accession>
<keyword evidence="3" id="KW-1185">Reference proteome</keyword>
<organism evidence="2 3">
    <name type="scientific">Streptacidiphilus cavernicola</name>
    <dbReference type="NCBI Taxonomy" id="3342716"/>
    <lineage>
        <taxon>Bacteria</taxon>
        <taxon>Bacillati</taxon>
        <taxon>Actinomycetota</taxon>
        <taxon>Actinomycetes</taxon>
        <taxon>Kitasatosporales</taxon>
        <taxon>Streptomycetaceae</taxon>
        <taxon>Streptacidiphilus</taxon>
    </lineage>
</organism>